<dbReference type="RefSeq" id="XP_002503979.1">
    <property type="nucleotide sequence ID" value="XM_002503933.1"/>
</dbReference>
<dbReference type="GO" id="GO:0006396">
    <property type="term" value="P:RNA processing"/>
    <property type="evidence" value="ECO:0007669"/>
    <property type="project" value="InterPro"/>
</dbReference>
<feature type="domain" description="A to I editase" evidence="4">
    <location>
        <begin position="75"/>
        <end position="546"/>
    </location>
</feature>
<dbReference type="PROSITE" id="PS50141">
    <property type="entry name" value="A_DEAMIN_EDITASE"/>
    <property type="match status" value="1"/>
</dbReference>
<keyword evidence="3" id="KW-1133">Transmembrane helix</keyword>
<dbReference type="Pfam" id="PF18433">
    <property type="entry name" value="DUF5610"/>
    <property type="match status" value="1"/>
</dbReference>
<dbReference type="GO" id="GO:0005730">
    <property type="term" value="C:nucleolus"/>
    <property type="evidence" value="ECO:0007669"/>
    <property type="project" value="TreeGrafter"/>
</dbReference>
<evidence type="ECO:0000259" key="4">
    <source>
        <dbReference type="PROSITE" id="PS50141"/>
    </source>
</evidence>
<dbReference type="AlphaFoldDB" id="C1EAP2"/>
<dbReference type="eggNOG" id="KOG2777">
    <property type="taxonomic scope" value="Eukaryota"/>
</dbReference>
<gene>
    <name evidence="5" type="ORF">MICPUN_105848</name>
</gene>
<feature type="coiled-coil region" evidence="1">
    <location>
        <begin position="819"/>
        <end position="853"/>
    </location>
</feature>
<organism evidence="5 6">
    <name type="scientific">Micromonas commoda (strain RCC299 / NOUM17 / CCMP2709)</name>
    <name type="common">Picoplanktonic green alga</name>
    <dbReference type="NCBI Taxonomy" id="296587"/>
    <lineage>
        <taxon>Eukaryota</taxon>
        <taxon>Viridiplantae</taxon>
        <taxon>Chlorophyta</taxon>
        <taxon>Mamiellophyceae</taxon>
        <taxon>Mamiellales</taxon>
        <taxon>Mamiellaceae</taxon>
        <taxon>Micromonas</taxon>
    </lineage>
</organism>
<dbReference type="STRING" id="296587.C1EAP2"/>
<dbReference type="InterPro" id="IPR002466">
    <property type="entry name" value="A_deamin"/>
</dbReference>
<evidence type="ECO:0000256" key="3">
    <source>
        <dbReference type="SAM" id="Phobius"/>
    </source>
</evidence>
<dbReference type="InterPro" id="IPR041651">
    <property type="entry name" value="DUF5610"/>
</dbReference>
<dbReference type="GO" id="GO:0003725">
    <property type="term" value="F:double-stranded RNA binding"/>
    <property type="evidence" value="ECO:0007669"/>
    <property type="project" value="TreeGrafter"/>
</dbReference>
<dbReference type="PANTHER" id="PTHR10910:SF62">
    <property type="entry name" value="AT07585P-RELATED"/>
    <property type="match status" value="1"/>
</dbReference>
<evidence type="ECO:0000256" key="2">
    <source>
        <dbReference type="SAM" id="MobiDB-lite"/>
    </source>
</evidence>
<evidence type="ECO:0000313" key="6">
    <source>
        <dbReference type="Proteomes" id="UP000002009"/>
    </source>
</evidence>
<feature type="compositionally biased region" description="Low complexity" evidence="2">
    <location>
        <begin position="387"/>
        <end position="398"/>
    </location>
</feature>
<dbReference type="KEGG" id="mis:MICPUN_105848"/>
<keyword evidence="3" id="KW-0472">Membrane</keyword>
<feature type="transmembrane region" description="Helical" evidence="3">
    <location>
        <begin position="728"/>
        <end position="748"/>
    </location>
</feature>
<feature type="region of interest" description="Disordered" evidence="2">
    <location>
        <begin position="445"/>
        <end position="465"/>
    </location>
</feature>
<accession>C1EAP2</accession>
<keyword evidence="6" id="KW-1185">Reference proteome</keyword>
<dbReference type="GO" id="GO:0008251">
    <property type="term" value="F:tRNA-specific adenosine deaminase activity"/>
    <property type="evidence" value="ECO:0007669"/>
    <property type="project" value="TreeGrafter"/>
</dbReference>
<feature type="transmembrane region" description="Helical" evidence="3">
    <location>
        <begin position="687"/>
        <end position="708"/>
    </location>
</feature>
<proteinExistence type="predicted"/>
<dbReference type="PANTHER" id="PTHR10910">
    <property type="entry name" value="EUKARYOTE SPECIFIC DSRNA BINDING PROTEIN"/>
    <property type="match status" value="1"/>
</dbReference>
<keyword evidence="3" id="KW-0812">Transmembrane</keyword>
<dbReference type="GO" id="GO:0006382">
    <property type="term" value="P:adenosine to inosine editing"/>
    <property type="evidence" value="ECO:0007669"/>
    <property type="project" value="TreeGrafter"/>
</dbReference>
<protein>
    <recommendedName>
        <fullName evidence="4">A to I editase domain-containing protein</fullName>
    </recommendedName>
</protein>
<keyword evidence="1" id="KW-0175">Coiled coil</keyword>
<feature type="compositionally biased region" description="Basic and acidic residues" evidence="2">
    <location>
        <begin position="369"/>
        <end position="383"/>
    </location>
</feature>
<dbReference type="Proteomes" id="UP000002009">
    <property type="component" value="Chromosome 7"/>
</dbReference>
<dbReference type="GO" id="GO:0005737">
    <property type="term" value="C:cytoplasm"/>
    <property type="evidence" value="ECO:0007669"/>
    <property type="project" value="TreeGrafter"/>
</dbReference>
<dbReference type="SMART" id="SM00552">
    <property type="entry name" value="ADEAMc"/>
    <property type="match status" value="1"/>
</dbReference>
<dbReference type="EMBL" id="CP001328">
    <property type="protein sequence ID" value="ACO65237.1"/>
    <property type="molecule type" value="Genomic_DNA"/>
</dbReference>
<dbReference type="Pfam" id="PF02137">
    <property type="entry name" value="A_deamin"/>
    <property type="match status" value="2"/>
</dbReference>
<feature type="region of interest" description="Disordered" evidence="2">
    <location>
        <begin position="125"/>
        <end position="168"/>
    </location>
</feature>
<name>C1EAP2_MICCC</name>
<dbReference type="GO" id="GO:0003726">
    <property type="term" value="F:double-stranded RNA adenosine deaminase activity"/>
    <property type="evidence" value="ECO:0007669"/>
    <property type="project" value="TreeGrafter"/>
</dbReference>
<sequence>MARGGGGRAAEHVGRRTSSCVFADNIAKASIAAYNAALASVPEPARSDAFGGGRQTVLAAVVARDERLDALRVVSLGAGTKFMSAVDIEADAEAGARVRDSHAEVLARRGLKRFLYAQLAAEAGRSHREPSPVATGRKRTREREDPASFTAPATEPGSRSARDNASQTWSVLERAGERYRVRPSVTFHLYTSSAPCGNATVKRWAKGAKERFVDGLGAFETPPGSDDHGRPSWSAVKEGQIAFLYKKDPGSTACEPSEPRGTGLGADKADETEKDVASGNRAIASGGGSGDVGRFVPPGASTTGRVLTCSDKLATWSCVGLQGALLTEFLAEPVYLASVTVGRKFNQAILRRALCCRVHRFIDPNGAERSAKETERRAKETEQAKGSSPSSPSSPSSSFGVRHPSVMCTAVPFDLGAYAEGEGAVFDRREALAWWLEDGGPTSMTATRARGTSRDDELSGDEDDGVVGGIVGVGVSVGVGGRWEVLDGRAGVRLMPDGRGPSSLSRVSLLATHRFVVENLGRGDVELGRGDAAGGTYADAKRSAGEASGTMDKSRVVSTFKPFFGDSKKAANVEETPVEARMRKALVHTLVKHSMRCATVKGEDRAALVIQRYWRSYAAARVLRRLRWAARRKALREGTVATILGLPFAVARTGLKGTYLALRSFLMTFTVFRMLAGTVGRIPVSLYRALISAEGAVGVSGAATLAAVDCVLVRGTYFRGNFQDYVALYVATFMFCDLFLPGFVLGPYRAVGAGARRGARLAARRGVFFAAENAPDAKAKNTVLRTGVFLGLVTEDEAKPKPIVSDADLPNDPDLLKALKAAEKYAEASRQRADELQERLNAVEQMMKMFGEMSEHQYNTAKEIASEATRRLESTTNVDERIDKRFEDMTLMLREARDEGRAEGFTEARNELQRFGSLEDEIAAMSPEARAIVEKGLREGMEHGVVKGMQLEKERRRKAAISYKIKRALGLASSNSPEDAKKRAAQASLEHLKSHIREGGAFPPAQQPRHRRSGSKTSNNSR</sequence>
<reference evidence="5 6" key="1">
    <citation type="journal article" date="2009" name="Science">
        <title>Green evolution and dynamic adaptations revealed by genomes of the marine picoeukaryotes Micromonas.</title>
        <authorList>
            <person name="Worden A.Z."/>
            <person name="Lee J.H."/>
            <person name="Mock T."/>
            <person name="Rouze P."/>
            <person name="Simmons M.P."/>
            <person name="Aerts A.L."/>
            <person name="Allen A.E."/>
            <person name="Cuvelier M.L."/>
            <person name="Derelle E."/>
            <person name="Everett M.V."/>
            <person name="Foulon E."/>
            <person name="Grimwood J."/>
            <person name="Gundlach H."/>
            <person name="Henrissat B."/>
            <person name="Napoli C."/>
            <person name="McDonald S.M."/>
            <person name="Parker M.S."/>
            <person name="Rombauts S."/>
            <person name="Salamov A."/>
            <person name="Von Dassow P."/>
            <person name="Badger J.H."/>
            <person name="Coutinho P.M."/>
            <person name="Demir E."/>
            <person name="Dubchak I."/>
            <person name="Gentemann C."/>
            <person name="Eikrem W."/>
            <person name="Gready J.E."/>
            <person name="John U."/>
            <person name="Lanier W."/>
            <person name="Lindquist E.A."/>
            <person name="Lucas S."/>
            <person name="Mayer K.F."/>
            <person name="Moreau H."/>
            <person name="Not F."/>
            <person name="Otillar R."/>
            <person name="Panaud O."/>
            <person name="Pangilinan J."/>
            <person name="Paulsen I."/>
            <person name="Piegu B."/>
            <person name="Poliakov A."/>
            <person name="Robbens S."/>
            <person name="Schmutz J."/>
            <person name="Toulza E."/>
            <person name="Wyss T."/>
            <person name="Zelensky A."/>
            <person name="Zhou K."/>
            <person name="Armbrust E.V."/>
            <person name="Bhattacharya D."/>
            <person name="Goodenough U.W."/>
            <person name="Van de Peer Y."/>
            <person name="Grigoriev I.V."/>
        </authorList>
    </citation>
    <scope>NUCLEOTIDE SEQUENCE [LARGE SCALE GENOMIC DNA]</scope>
    <source>
        <strain evidence="6">RCC299 / NOUM17</strain>
    </source>
</reference>
<feature type="region of interest" description="Disordered" evidence="2">
    <location>
        <begin position="971"/>
        <end position="1022"/>
    </location>
</feature>
<dbReference type="GeneID" id="8244929"/>
<feature type="region of interest" description="Disordered" evidence="2">
    <location>
        <begin position="248"/>
        <end position="274"/>
    </location>
</feature>
<evidence type="ECO:0000313" key="5">
    <source>
        <dbReference type="EMBL" id="ACO65237.1"/>
    </source>
</evidence>
<evidence type="ECO:0000256" key="1">
    <source>
        <dbReference type="SAM" id="Coils"/>
    </source>
</evidence>
<dbReference type="InParanoid" id="C1EAP2"/>
<feature type="region of interest" description="Disordered" evidence="2">
    <location>
        <begin position="367"/>
        <end position="401"/>
    </location>
</feature>
<dbReference type="PROSITE" id="PS50096">
    <property type="entry name" value="IQ"/>
    <property type="match status" value="1"/>
</dbReference>
<dbReference type="OrthoDB" id="10268011at2759"/>